<organism evidence="1">
    <name type="scientific">marine sediment metagenome</name>
    <dbReference type="NCBI Taxonomy" id="412755"/>
    <lineage>
        <taxon>unclassified sequences</taxon>
        <taxon>metagenomes</taxon>
        <taxon>ecological metagenomes</taxon>
    </lineage>
</organism>
<evidence type="ECO:0000313" key="1">
    <source>
        <dbReference type="EMBL" id="GAI78886.1"/>
    </source>
</evidence>
<name>X1SIA0_9ZZZZ</name>
<sequence>MGFGVKQADVTAIKDKTNNLPADPSSQTTVVSQIQASHVTTDGLVSTVDGVVDAPGKMLSLSPSPSKMTEYLDLGIAGDPVATTRMQT</sequence>
<comment type="caution">
    <text evidence="1">The sequence shown here is derived from an EMBL/GenBank/DDBJ whole genome shotgun (WGS) entry which is preliminary data.</text>
</comment>
<dbReference type="AlphaFoldDB" id="X1SIA0"/>
<proteinExistence type="predicted"/>
<dbReference type="EMBL" id="BARW01007985">
    <property type="protein sequence ID" value="GAI78886.1"/>
    <property type="molecule type" value="Genomic_DNA"/>
</dbReference>
<accession>X1SIA0</accession>
<protein>
    <submittedName>
        <fullName evidence="1">Uncharacterized protein</fullName>
    </submittedName>
</protein>
<reference evidence="1" key="1">
    <citation type="journal article" date="2014" name="Front. Microbiol.">
        <title>High frequency of phylogenetically diverse reductive dehalogenase-homologous genes in deep subseafloor sedimentary metagenomes.</title>
        <authorList>
            <person name="Kawai M."/>
            <person name="Futagami T."/>
            <person name="Toyoda A."/>
            <person name="Takaki Y."/>
            <person name="Nishi S."/>
            <person name="Hori S."/>
            <person name="Arai W."/>
            <person name="Tsubouchi T."/>
            <person name="Morono Y."/>
            <person name="Uchiyama I."/>
            <person name="Ito T."/>
            <person name="Fujiyama A."/>
            <person name="Inagaki F."/>
            <person name="Takami H."/>
        </authorList>
    </citation>
    <scope>NUCLEOTIDE SEQUENCE</scope>
    <source>
        <strain evidence="1">Expedition CK06-06</strain>
    </source>
</reference>
<gene>
    <name evidence="1" type="ORF">S12H4_16503</name>
</gene>